<comment type="caution">
    <text evidence="1">The sequence shown here is derived from an EMBL/GenBank/DDBJ whole genome shotgun (WGS) entry which is preliminary data.</text>
</comment>
<evidence type="ECO:0000313" key="1">
    <source>
        <dbReference type="EMBL" id="RJO79427.1"/>
    </source>
</evidence>
<proteinExistence type="predicted"/>
<organism evidence="1 2">
    <name type="scientific">Nocardia panacis</name>
    <dbReference type="NCBI Taxonomy" id="2340916"/>
    <lineage>
        <taxon>Bacteria</taxon>
        <taxon>Bacillati</taxon>
        <taxon>Actinomycetota</taxon>
        <taxon>Actinomycetes</taxon>
        <taxon>Mycobacteriales</taxon>
        <taxon>Nocardiaceae</taxon>
        <taxon>Nocardia</taxon>
    </lineage>
</organism>
<name>A0A3A4KC39_9NOCA</name>
<keyword evidence="2" id="KW-1185">Reference proteome</keyword>
<dbReference type="Proteomes" id="UP000266677">
    <property type="component" value="Unassembled WGS sequence"/>
</dbReference>
<protein>
    <submittedName>
        <fullName evidence="1">Four-helix bundle copper-binding protein</fullName>
    </submittedName>
</protein>
<dbReference type="AlphaFoldDB" id="A0A3A4KC39"/>
<reference evidence="1 2" key="1">
    <citation type="submission" date="2018-09" db="EMBL/GenBank/DDBJ databases">
        <title>YIM PH21274 draft genome.</title>
        <authorList>
            <person name="Miao C."/>
        </authorList>
    </citation>
    <scope>NUCLEOTIDE SEQUENCE [LARGE SCALE GENOMIC DNA]</scope>
    <source>
        <strain evidence="1 2">YIM PH 21724</strain>
    </source>
</reference>
<evidence type="ECO:0000313" key="2">
    <source>
        <dbReference type="Proteomes" id="UP000266677"/>
    </source>
</evidence>
<dbReference type="EMBL" id="QZFU01000010">
    <property type="protein sequence ID" value="RJO79427.1"/>
    <property type="molecule type" value="Genomic_DNA"/>
</dbReference>
<accession>A0A3A4KC39</accession>
<sequence>MNKDCARTDKAFARACRMLVRRIRR</sequence>
<gene>
    <name evidence="1" type="ORF">D5S18_02435</name>
</gene>